<dbReference type="GO" id="GO:0005881">
    <property type="term" value="C:cytoplasmic microtubule"/>
    <property type="evidence" value="ECO:0007669"/>
    <property type="project" value="TreeGrafter"/>
</dbReference>
<dbReference type="GO" id="GO:0031110">
    <property type="term" value="P:regulation of microtubule polymerization or depolymerization"/>
    <property type="evidence" value="ECO:0007669"/>
    <property type="project" value="UniProtKB-ARBA"/>
</dbReference>
<dbReference type="InterPro" id="IPR016024">
    <property type="entry name" value="ARM-type_fold"/>
</dbReference>
<dbReference type="InterPro" id="IPR021883">
    <property type="entry name" value="LPA1-like"/>
</dbReference>
<dbReference type="InterPro" id="IPR011989">
    <property type="entry name" value="ARM-like"/>
</dbReference>
<dbReference type="EMBL" id="LWDX02006848">
    <property type="protein sequence ID" value="OEL37044.1"/>
    <property type="molecule type" value="Genomic_DNA"/>
</dbReference>
<dbReference type="InterPro" id="IPR057546">
    <property type="entry name" value="HEAT_GCN1"/>
</dbReference>
<evidence type="ECO:0000256" key="10">
    <source>
        <dbReference type="ARBA" id="ARBA00023306"/>
    </source>
</evidence>
<dbReference type="InterPro" id="IPR021133">
    <property type="entry name" value="HEAT_type_2"/>
</dbReference>
<feature type="region of interest" description="Disordered" evidence="13">
    <location>
        <begin position="59"/>
        <end position="101"/>
    </location>
</feature>
<dbReference type="GO" id="GO:0000226">
    <property type="term" value="P:microtubule cytoskeleton organization"/>
    <property type="evidence" value="ECO:0007669"/>
    <property type="project" value="TreeGrafter"/>
</dbReference>
<keyword evidence="8" id="KW-0333">Golgi apparatus</keyword>
<dbReference type="GO" id="GO:1902903">
    <property type="term" value="P:regulation of supramolecular fiber organization"/>
    <property type="evidence" value="ECO:0007669"/>
    <property type="project" value="UniProtKB-ARBA"/>
</dbReference>
<keyword evidence="6" id="KW-0677">Repeat</keyword>
<evidence type="ECO:0000256" key="11">
    <source>
        <dbReference type="ARBA" id="ARBA00023328"/>
    </source>
</evidence>
<feature type="region of interest" description="Disordered" evidence="13">
    <location>
        <begin position="511"/>
        <end position="550"/>
    </location>
</feature>
<feature type="compositionally biased region" description="Acidic residues" evidence="13">
    <location>
        <begin position="1572"/>
        <end position="1583"/>
    </location>
</feature>
<feature type="region of interest" description="Disordered" evidence="13">
    <location>
        <begin position="343"/>
        <end position="370"/>
    </location>
</feature>
<evidence type="ECO:0000256" key="12">
    <source>
        <dbReference type="PROSITE-ProRule" id="PRU00103"/>
    </source>
</evidence>
<dbReference type="GO" id="GO:0005819">
    <property type="term" value="C:spindle"/>
    <property type="evidence" value="ECO:0007669"/>
    <property type="project" value="UniProtKB-ARBA"/>
</dbReference>
<feature type="region of interest" description="Disordered" evidence="13">
    <location>
        <begin position="390"/>
        <end position="420"/>
    </location>
</feature>
<dbReference type="SMART" id="SM01349">
    <property type="entry name" value="TOG"/>
    <property type="match status" value="3"/>
</dbReference>
<dbReference type="GO" id="GO:0000278">
    <property type="term" value="P:mitotic cell cycle"/>
    <property type="evidence" value="ECO:0007669"/>
    <property type="project" value="UniProtKB-ARBA"/>
</dbReference>
<name>A0A1E5WI83_9POAL</name>
<evidence type="ECO:0000256" key="8">
    <source>
        <dbReference type="ARBA" id="ARBA00023034"/>
    </source>
</evidence>
<accession>A0A1E5WI83</accession>
<sequence length="1667" mass="183676">VLQLMNDSNQSVRDAAISCIEEMYKHMGSQFHEELQRHNLPSYMLKEINSRLDKIEPKVRSSDTAMQYKAAESRSVSANPKRGSPRTKSIPRESTLFGGDTDITEKPVEPVKVHSEKELLREFEKIAATLAPEKDWSLRIAAMQRIEALVYGGAIDHPSFLMLLKQLVPPLSTQLSDRRSSIVKQACHLLNILSKELLGDFEPCAELFIPLLFKLVVITVLVIAESADTCIKTILRNCKVSRILPRIADTAKNDRSAILRARCCEYALLILEYWADAPEIQRSADIYEDMIKCCVADAMSEVRATARTCYRMFAKTWPERSRRLFMSFDPAIQRVVNDEDGGVHKRYASPSLRDRVVQPSRAPSHASSTHVPGYGTSAIVAMDKSAAISSDSSFSSNSLRLSQSKTIGRSSERSLESVLNSSKEKVSAIESLLKGVNISGQNFSVARSTSLDLGVDPPSSRDPPVPLAAPASNVLSLQNSALLDSSLPSITAASSRNGGSRLLDTMTTQLATKERSRSPYLSNMSSESMSGLSLPYPRRSSERLQEGGRMDESYDIRSARRIPQMHMEKNYVDMPYRDATHRDLHNNHVPNFQRPLLRKQVMSRASASGRHSFDDSHVPSGDVSGYTDSLASLNDALSEGLSPSSDWVARVSAFDFIRNLLQQGQKGIQEVTQNFEKVMKLFFRHLDDPHHKVAQAAFTTLAEIIPACKKPFESYVERILPYVFSRLIDPKELVKKPCSSTLDIVGRTYAIDMLLPALVRSLDEQRSPKAKLAVLEFANKSFSKYTVDSDGYSNSGFLKLWLSKLAPLVNEKNAKLKEASISGIISVYSHFDSTAVLNFILSLSVEDQNLLRRALKIKTPRIEVDLVNYLQSKKERPRPKSYDQADFGTSSEDGYALTSKKSYPFGRYSSSSLDAEGGKKISTMQESTLHNVSIGRTTSDMSMDHAIQSLEPSTETEGHLTRNRELRNNNSSAVEGARSWTNYAEKPDASLDGETASGTPRLDFSRFLTSDGHNTVGSTTEESVQEGDMIVSLSYIKTSLHTDNGLSIPQLLHQISNDSEVSSSEKREALQQLVDASLDNNSSIWAKYFNQILTAVLEVLDDSDSSTRELALSLIAEMLNNQKDAIEDSIEIVLEKLLHVTKDVVAKISNEANQCLNVLLAKYDPFRCLTVIVPLLVSDDEKILVVCINCLTKVSHISTCYIFDFVQRASCDSVFNLNSKFELVGRLSQEELIDQLPTFLPALFDAFNNQSPDIRKSGRSSIDDLFNRKQAQITYCKSTDYSLAKPWYKCSCTKSGCGCVRPRLVLVVATATTNQVAKKMKSHAAGRQGRPEMAATLRSPPSISVSVPCAALGASLHFSLPIPRKPSLSCNRACRASARCSAANKPSPPPPTTPDSSEVSSMAKIRSEVLSPFRSVRMFFYLAFMASGALGGLIALTQLLPALSNPARASGAADTLKGLGIDVAAVALFAFLYSRESKAKDAQVARLAREERLSRLKLRVGGAADGGAGGRPFALSELRGTARLVIVAGPAEFVAESFRRSQPFLRELAERAVLAMPFATDGSTPELRLDDGGGDQDGADDDDVARRSKRLWQLTPVYTNEWAQWLDDQKKLAGVPPDSPVYLSLRMDGRVRGSGVGYPPWQAFVAQLPPVKGMWSGLLDGMDGRVL</sequence>
<feature type="non-terminal residue" evidence="15">
    <location>
        <position position="1"/>
    </location>
</feature>
<keyword evidence="16" id="KW-1185">Reference proteome</keyword>
<dbReference type="PANTHER" id="PTHR21567:SF9">
    <property type="entry name" value="CLIP-ASSOCIATING PROTEIN"/>
    <property type="match status" value="1"/>
</dbReference>
<dbReference type="Pfam" id="PF11998">
    <property type="entry name" value="DUF3493"/>
    <property type="match status" value="1"/>
</dbReference>
<feature type="region of interest" description="Disordered" evidence="13">
    <location>
        <begin position="908"/>
        <end position="930"/>
    </location>
</feature>
<evidence type="ECO:0000313" key="16">
    <source>
        <dbReference type="Proteomes" id="UP000095767"/>
    </source>
</evidence>
<evidence type="ECO:0000256" key="3">
    <source>
        <dbReference type="ARBA" id="ARBA00004629"/>
    </source>
</evidence>
<feature type="region of interest" description="Disordered" evidence="13">
    <location>
        <begin position="951"/>
        <end position="997"/>
    </location>
</feature>
<comment type="subcellular location">
    <subcellularLocation>
        <location evidence="3">Chromosome</location>
        <location evidence="3">Centromere</location>
        <location evidence="3">Kinetochore</location>
    </subcellularLocation>
    <subcellularLocation>
        <location evidence="1">Cytoplasm</location>
        <location evidence="1">Cytoskeleton</location>
        <location evidence="1">Microtubule organizing center</location>
        <location evidence="1">Centrosome</location>
    </subcellularLocation>
    <subcellularLocation>
        <location evidence="2">Golgi apparatus</location>
        <location evidence="2">trans-Golgi network</location>
    </subcellularLocation>
</comment>
<reference evidence="15 16" key="1">
    <citation type="submission" date="2016-09" db="EMBL/GenBank/DDBJ databases">
        <title>The draft genome of Dichanthelium oligosanthes: A C3 panicoid grass species.</title>
        <authorList>
            <person name="Studer A.J."/>
            <person name="Schnable J.C."/>
            <person name="Brutnell T.P."/>
        </authorList>
    </citation>
    <scope>NUCLEOTIDE SEQUENCE [LARGE SCALE GENOMIC DNA]</scope>
    <source>
        <strain evidence="16">cv. Kellogg 1175</strain>
        <tissue evidence="15">Leaf</tissue>
    </source>
</reference>
<keyword evidence="5" id="KW-0963">Cytoplasm</keyword>
<dbReference type="GO" id="GO:0008017">
    <property type="term" value="F:microtubule binding"/>
    <property type="evidence" value="ECO:0007669"/>
    <property type="project" value="TreeGrafter"/>
</dbReference>
<keyword evidence="7" id="KW-0995">Kinetochore</keyword>
<dbReference type="PROSITE" id="PS50077">
    <property type="entry name" value="HEAT_REPEAT"/>
    <property type="match status" value="1"/>
</dbReference>
<dbReference type="Pfam" id="PF12348">
    <property type="entry name" value="CLASP_N"/>
    <property type="match status" value="1"/>
</dbReference>
<gene>
    <name evidence="15" type="ORF">BAE44_0001937</name>
</gene>
<keyword evidence="4" id="KW-0158">Chromosome</keyword>
<proteinExistence type="predicted"/>
<evidence type="ECO:0000256" key="4">
    <source>
        <dbReference type="ARBA" id="ARBA00022454"/>
    </source>
</evidence>
<evidence type="ECO:0000256" key="7">
    <source>
        <dbReference type="ARBA" id="ARBA00022838"/>
    </source>
</evidence>
<evidence type="ECO:0000256" key="9">
    <source>
        <dbReference type="ARBA" id="ARBA00023212"/>
    </source>
</evidence>
<feature type="domain" description="TOG" evidence="14">
    <location>
        <begin position="1034"/>
        <end position="1257"/>
    </location>
</feature>
<feature type="domain" description="TOG" evidence="14">
    <location>
        <begin position="106"/>
        <end position="349"/>
    </location>
</feature>
<dbReference type="Pfam" id="PF21040">
    <property type="entry name" value="CEP104-like_TOG"/>
    <property type="match status" value="1"/>
</dbReference>
<dbReference type="InterPro" id="IPR024395">
    <property type="entry name" value="CLASP_N_dom"/>
</dbReference>
<dbReference type="PANTHER" id="PTHR21567">
    <property type="entry name" value="CLASP"/>
    <property type="match status" value="1"/>
</dbReference>
<feature type="region of interest" description="Disordered" evidence="13">
    <location>
        <begin position="1564"/>
        <end position="1583"/>
    </location>
</feature>
<feature type="repeat" description="HEAT" evidence="12">
    <location>
        <begin position="1"/>
        <end position="35"/>
    </location>
</feature>
<evidence type="ECO:0000256" key="2">
    <source>
        <dbReference type="ARBA" id="ARBA00004601"/>
    </source>
</evidence>
<dbReference type="Pfam" id="PF02985">
    <property type="entry name" value="HEAT"/>
    <property type="match status" value="1"/>
</dbReference>
<comment type="caution">
    <text evidence="15">The sequence shown here is derived from an EMBL/GenBank/DDBJ whole genome shotgun (WGS) entry which is preliminary data.</text>
</comment>
<dbReference type="Proteomes" id="UP000095767">
    <property type="component" value="Unassembled WGS sequence"/>
</dbReference>
<evidence type="ECO:0000256" key="13">
    <source>
        <dbReference type="SAM" id="MobiDB-lite"/>
    </source>
</evidence>
<feature type="compositionally biased region" description="Low complexity" evidence="13">
    <location>
        <begin position="518"/>
        <end position="536"/>
    </location>
</feature>
<dbReference type="Gene3D" id="1.25.10.10">
    <property type="entry name" value="Leucine-rich Repeat Variant"/>
    <property type="match status" value="4"/>
</dbReference>
<evidence type="ECO:0000256" key="5">
    <source>
        <dbReference type="ARBA" id="ARBA00022490"/>
    </source>
</evidence>
<feature type="compositionally biased region" description="Low complexity" evidence="13">
    <location>
        <begin position="390"/>
        <end position="404"/>
    </location>
</feature>
<evidence type="ECO:0000256" key="6">
    <source>
        <dbReference type="ARBA" id="ARBA00022737"/>
    </source>
</evidence>
<dbReference type="Pfam" id="PF23271">
    <property type="entry name" value="HEAT_GCN1"/>
    <property type="match status" value="1"/>
</dbReference>
<dbReference type="STRING" id="888268.A0A1E5WI83"/>
<keyword evidence="10" id="KW-0131">Cell cycle</keyword>
<protein>
    <submittedName>
        <fullName evidence="15">CLIP-associated protein</fullName>
    </submittedName>
</protein>
<dbReference type="SUPFAM" id="SSF48371">
    <property type="entry name" value="ARM repeat"/>
    <property type="match status" value="1"/>
</dbReference>
<dbReference type="InterPro" id="IPR034085">
    <property type="entry name" value="TOG"/>
</dbReference>
<keyword evidence="11" id="KW-0137">Centromere</keyword>
<feature type="compositionally biased region" description="Basic and acidic residues" evidence="13">
    <location>
        <begin position="956"/>
        <end position="967"/>
    </location>
</feature>
<evidence type="ECO:0000313" key="15">
    <source>
        <dbReference type="EMBL" id="OEL37044.1"/>
    </source>
</evidence>
<feature type="compositionally biased region" description="Basic and acidic residues" evidence="13">
    <location>
        <begin position="539"/>
        <end position="550"/>
    </location>
</feature>
<feature type="region of interest" description="Disordered" evidence="13">
    <location>
        <begin position="1380"/>
        <end position="1400"/>
    </location>
</feature>
<evidence type="ECO:0000259" key="14">
    <source>
        <dbReference type="SMART" id="SM01349"/>
    </source>
</evidence>
<keyword evidence="9" id="KW-0206">Cytoskeleton</keyword>
<dbReference type="OrthoDB" id="46159at2759"/>
<dbReference type="FunFam" id="1.25.10.10:FF:000580">
    <property type="entry name" value="Protein peg1"/>
    <property type="match status" value="1"/>
</dbReference>
<feature type="domain" description="TOG" evidence="14">
    <location>
        <begin position="622"/>
        <end position="864"/>
    </location>
</feature>
<organism evidence="15 16">
    <name type="scientific">Dichanthelium oligosanthes</name>
    <dbReference type="NCBI Taxonomy" id="888268"/>
    <lineage>
        <taxon>Eukaryota</taxon>
        <taxon>Viridiplantae</taxon>
        <taxon>Streptophyta</taxon>
        <taxon>Embryophyta</taxon>
        <taxon>Tracheophyta</taxon>
        <taxon>Spermatophyta</taxon>
        <taxon>Magnoliopsida</taxon>
        <taxon>Liliopsida</taxon>
        <taxon>Poales</taxon>
        <taxon>Poaceae</taxon>
        <taxon>PACMAD clade</taxon>
        <taxon>Panicoideae</taxon>
        <taxon>Panicodae</taxon>
        <taxon>Paniceae</taxon>
        <taxon>Dichantheliinae</taxon>
        <taxon>Dichanthelium</taxon>
    </lineage>
</organism>
<dbReference type="InterPro" id="IPR000357">
    <property type="entry name" value="HEAT"/>
</dbReference>
<evidence type="ECO:0000256" key="1">
    <source>
        <dbReference type="ARBA" id="ARBA00004300"/>
    </source>
</evidence>